<evidence type="ECO:0000256" key="2">
    <source>
        <dbReference type="SAM" id="Phobius"/>
    </source>
</evidence>
<accession>A0A7S1BE51</accession>
<gene>
    <name evidence="3" type="ORF">CHYS00102_LOCUS11651</name>
</gene>
<feature type="transmembrane region" description="Helical" evidence="2">
    <location>
        <begin position="69"/>
        <end position="90"/>
    </location>
</feature>
<dbReference type="CDD" id="cd00054">
    <property type="entry name" value="EGF_CA"/>
    <property type="match status" value="1"/>
</dbReference>
<reference evidence="3" key="1">
    <citation type="submission" date="2021-01" db="EMBL/GenBank/DDBJ databases">
        <authorList>
            <person name="Corre E."/>
            <person name="Pelletier E."/>
            <person name="Niang G."/>
            <person name="Scheremetjew M."/>
            <person name="Finn R."/>
            <person name="Kale V."/>
            <person name="Holt S."/>
            <person name="Cochrane G."/>
            <person name="Meng A."/>
            <person name="Brown T."/>
            <person name="Cohen L."/>
        </authorList>
    </citation>
    <scope>NUCLEOTIDE SEQUENCE</scope>
    <source>
        <strain evidence="3">308</strain>
    </source>
</reference>
<protein>
    <recommendedName>
        <fullName evidence="4">EGF-like domain-containing protein</fullName>
    </recommendedName>
</protein>
<keyword evidence="2" id="KW-1133">Transmembrane helix</keyword>
<dbReference type="AlphaFoldDB" id="A0A7S1BE51"/>
<proteinExistence type="predicted"/>
<feature type="compositionally biased region" description="Acidic residues" evidence="1">
    <location>
        <begin position="1"/>
        <end position="10"/>
    </location>
</feature>
<feature type="transmembrane region" description="Helical" evidence="2">
    <location>
        <begin position="180"/>
        <end position="201"/>
    </location>
</feature>
<evidence type="ECO:0000256" key="1">
    <source>
        <dbReference type="SAM" id="MobiDB-lite"/>
    </source>
</evidence>
<organism evidence="3">
    <name type="scientific">Corethron hystrix</name>
    <dbReference type="NCBI Taxonomy" id="216773"/>
    <lineage>
        <taxon>Eukaryota</taxon>
        <taxon>Sar</taxon>
        <taxon>Stramenopiles</taxon>
        <taxon>Ochrophyta</taxon>
        <taxon>Bacillariophyta</taxon>
        <taxon>Coscinodiscophyceae</taxon>
        <taxon>Corethrophycidae</taxon>
        <taxon>Corethrales</taxon>
        <taxon>Corethraceae</taxon>
        <taxon>Corethron</taxon>
    </lineage>
</organism>
<feature type="transmembrane region" description="Helical" evidence="2">
    <location>
        <begin position="152"/>
        <end position="174"/>
    </location>
</feature>
<feature type="region of interest" description="Disordered" evidence="1">
    <location>
        <begin position="1"/>
        <end position="31"/>
    </location>
</feature>
<dbReference type="EMBL" id="HBFR01016003">
    <property type="protein sequence ID" value="CAD8884454.1"/>
    <property type="molecule type" value="Transcribed_RNA"/>
</dbReference>
<evidence type="ECO:0000313" key="3">
    <source>
        <dbReference type="EMBL" id="CAD8884454.1"/>
    </source>
</evidence>
<keyword evidence="2" id="KW-0812">Transmembrane</keyword>
<evidence type="ECO:0008006" key="4">
    <source>
        <dbReference type="Google" id="ProtNLM"/>
    </source>
</evidence>
<keyword evidence="2" id="KW-0472">Membrane</keyword>
<name>A0A7S1BE51_9STRA</name>
<sequence length="634" mass="72013">MTRSDEDVEISYDPRDSSPSYDNNAPSLSHDSDKRLCPEICGDRLEALKIPYDTFGMLHVVSFKHKKEFFYIVIFSILEIGFSLLIFTELLFKENKFSFGIPAGVKKEVWIAQFIALLVAVMTQKDLLKWLELMSISVSSLSSRTGVPVPQNIIALFLRFFQGMSGLLISLMIIIQSEGIVVLFSEFAGLEFISAIGNVIFSLSDRMYFGDGLAAVANKTKAIEEFPETPTLVLRRRRLCRFLQASMIAVWAVVRVKQAKGDFVQTKYSLVIGDEFRLRFSYLSGTYTKDGIGKTSKWVIYRRTEPIREKPLTSNKNSGENVRAGVIGYCAKIRMWTVANPLYDQYDPETHDPCLNQQLRSEFTDSFDLSKTSPSLWKIKSDTSGWVAAPALYQITPGDCKTDKSCTRVFNDPSGRISYGKCNKETKTCVCESGRTGLKCEIPVAPNELIYYDYTSLEEEQNTFKTLTGSNDFNILHRERPVYMQQNSTLSGSKKLILFQGVRWIIAELKTDRSFYLWKNEFWKNKDTFERDDVAMFLTYYYPILKCDFASEETRAGTPMGLAFEKVISQNGFGREFEGIGITEEQDFVFISSDCTISENKCSNGFKCVDHKCECSSEFKGSLCQIPINATNVR</sequence>